<dbReference type="Proteomes" id="UP000249819">
    <property type="component" value="Unassembled WGS sequence"/>
</dbReference>
<evidence type="ECO:0000256" key="1">
    <source>
        <dbReference type="ARBA" id="ARBA00022801"/>
    </source>
</evidence>
<dbReference type="AlphaFoldDB" id="A0A327VNE2"/>
<dbReference type="Pfam" id="PF00561">
    <property type="entry name" value="Abhydrolase_1"/>
    <property type="match status" value="1"/>
</dbReference>
<dbReference type="Gene3D" id="3.40.50.1820">
    <property type="entry name" value="alpha/beta hydrolase"/>
    <property type="match status" value="1"/>
</dbReference>
<reference evidence="3 4" key="1">
    <citation type="submission" date="2018-06" db="EMBL/GenBank/DDBJ databases">
        <title>Genomic Encyclopedia of Archaeal and Bacterial Type Strains, Phase II (KMG-II): from individual species to whole genera.</title>
        <authorList>
            <person name="Goeker M."/>
        </authorList>
    </citation>
    <scope>NUCLEOTIDE SEQUENCE [LARGE SCALE GENOMIC DNA]</scope>
    <source>
        <strain evidence="3 4">DSM 29821</strain>
    </source>
</reference>
<dbReference type="InterPro" id="IPR000639">
    <property type="entry name" value="Epox_hydrolase-like"/>
</dbReference>
<dbReference type="InterPro" id="IPR029058">
    <property type="entry name" value="AB_hydrolase_fold"/>
</dbReference>
<dbReference type="SUPFAM" id="SSF53474">
    <property type="entry name" value="alpha/beta-Hydrolases"/>
    <property type="match status" value="1"/>
</dbReference>
<comment type="caution">
    <text evidence="3">The sequence shown here is derived from an EMBL/GenBank/DDBJ whole genome shotgun (WGS) entry which is preliminary data.</text>
</comment>
<dbReference type="PRINTS" id="PR00412">
    <property type="entry name" value="EPOXHYDRLASE"/>
</dbReference>
<keyword evidence="1" id="KW-0378">Hydrolase</keyword>
<dbReference type="GO" id="GO:0016787">
    <property type="term" value="F:hydrolase activity"/>
    <property type="evidence" value="ECO:0007669"/>
    <property type="project" value="UniProtKB-KW"/>
</dbReference>
<dbReference type="EMBL" id="QLMA01000010">
    <property type="protein sequence ID" value="RAJ75009.1"/>
    <property type="molecule type" value="Genomic_DNA"/>
</dbReference>
<evidence type="ECO:0000259" key="2">
    <source>
        <dbReference type="Pfam" id="PF00561"/>
    </source>
</evidence>
<gene>
    <name evidence="3" type="ORF">CLV59_11055</name>
</gene>
<dbReference type="InterPro" id="IPR000073">
    <property type="entry name" value="AB_hydrolase_1"/>
</dbReference>
<feature type="domain" description="AB hydrolase-1" evidence="2">
    <location>
        <begin position="26"/>
        <end position="317"/>
    </location>
</feature>
<protein>
    <submittedName>
        <fullName evidence="3">Pimeloyl-ACP methyl ester carboxylesterase</fullName>
    </submittedName>
</protein>
<name>A0A327VNE2_9BACT</name>
<sequence length="335" mass="38208">MEQQSICRTSRNTTSYRTAGPQDGTLIIFIHGWPELSFMWHKQMDYFSNKGYYVVAPDMRGYGNSSVYNRYEDYCMEEIVKDMLQLLQCLNRPNAIWIGHDWGAPVVWSIASHHPEVCRAIANLCVPYYPNGFAPENLIPLVNRDIYPLDSFPAGQWDYQLYYTSHFEEGQKAFEADISRTFRAFMRSGNPAGEGKPGPTATLQQLGGWFGGAGIAPDVPADPAVLTTEDLQEYINAFSKNGFFGPNAWYMNAERNIKYAQQSVNGGVLSLPVLFLHAAYDWICDTLHSKLADPMRTFCTNLREETVYSGHWMVQEKPDDVNRFLENWMQQELGL</sequence>
<keyword evidence="4" id="KW-1185">Reference proteome</keyword>
<evidence type="ECO:0000313" key="4">
    <source>
        <dbReference type="Proteomes" id="UP000249819"/>
    </source>
</evidence>
<dbReference type="RefSeq" id="WP_111594918.1">
    <property type="nucleotide sequence ID" value="NZ_QLMA01000010.1"/>
</dbReference>
<dbReference type="OrthoDB" id="9773293at2"/>
<proteinExistence type="predicted"/>
<organism evidence="3 4">
    <name type="scientific">Chitinophaga dinghuensis</name>
    <dbReference type="NCBI Taxonomy" id="1539050"/>
    <lineage>
        <taxon>Bacteria</taxon>
        <taxon>Pseudomonadati</taxon>
        <taxon>Bacteroidota</taxon>
        <taxon>Chitinophagia</taxon>
        <taxon>Chitinophagales</taxon>
        <taxon>Chitinophagaceae</taxon>
        <taxon>Chitinophaga</taxon>
    </lineage>
</organism>
<accession>A0A327VNE2</accession>
<dbReference type="PANTHER" id="PTHR43329">
    <property type="entry name" value="EPOXIDE HYDROLASE"/>
    <property type="match status" value="1"/>
</dbReference>
<evidence type="ECO:0000313" key="3">
    <source>
        <dbReference type="EMBL" id="RAJ75009.1"/>
    </source>
</evidence>